<protein>
    <submittedName>
        <fullName evidence="1">Uncharacterized protein</fullName>
    </submittedName>
</protein>
<accession>A0A9P4P4Q9</accession>
<evidence type="ECO:0000313" key="1">
    <source>
        <dbReference type="EMBL" id="KAF2437282.1"/>
    </source>
</evidence>
<sequence>MVGGGLVSHAPVLVETGRKTHAGGKHTLRRFLPSYTPSVINSAREKNTIKMPVPSTASKLFKVRSRGVCITYCRKSCLTTRRDAHSSCIELADTLPVPQD</sequence>
<dbReference type="EMBL" id="MU001517">
    <property type="protein sequence ID" value="KAF2437282.1"/>
    <property type="molecule type" value="Genomic_DNA"/>
</dbReference>
<keyword evidence="2" id="KW-1185">Reference proteome</keyword>
<organism evidence="1 2">
    <name type="scientific">Karstenula rhodostoma CBS 690.94</name>
    <dbReference type="NCBI Taxonomy" id="1392251"/>
    <lineage>
        <taxon>Eukaryota</taxon>
        <taxon>Fungi</taxon>
        <taxon>Dikarya</taxon>
        <taxon>Ascomycota</taxon>
        <taxon>Pezizomycotina</taxon>
        <taxon>Dothideomycetes</taxon>
        <taxon>Pleosporomycetidae</taxon>
        <taxon>Pleosporales</taxon>
        <taxon>Massarineae</taxon>
        <taxon>Didymosphaeriaceae</taxon>
        <taxon>Karstenula</taxon>
    </lineage>
</organism>
<evidence type="ECO:0000313" key="2">
    <source>
        <dbReference type="Proteomes" id="UP000799764"/>
    </source>
</evidence>
<reference evidence="1" key="1">
    <citation type="journal article" date="2020" name="Stud. Mycol.">
        <title>101 Dothideomycetes genomes: a test case for predicting lifestyles and emergence of pathogens.</title>
        <authorList>
            <person name="Haridas S."/>
            <person name="Albert R."/>
            <person name="Binder M."/>
            <person name="Bloem J."/>
            <person name="Labutti K."/>
            <person name="Salamov A."/>
            <person name="Andreopoulos B."/>
            <person name="Baker S."/>
            <person name="Barry K."/>
            <person name="Bills G."/>
            <person name="Bluhm B."/>
            <person name="Cannon C."/>
            <person name="Castanera R."/>
            <person name="Culley D."/>
            <person name="Daum C."/>
            <person name="Ezra D."/>
            <person name="Gonzalez J."/>
            <person name="Henrissat B."/>
            <person name="Kuo A."/>
            <person name="Liang C."/>
            <person name="Lipzen A."/>
            <person name="Lutzoni F."/>
            <person name="Magnuson J."/>
            <person name="Mondo S."/>
            <person name="Nolan M."/>
            <person name="Ohm R."/>
            <person name="Pangilinan J."/>
            <person name="Park H.-J."/>
            <person name="Ramirez L."/>
            <person name="Alfaro M."/>
            <person name="Sun H."/>
            <person name="Tritt A."/>
            <person name="Yoshinaga Y."/>
            <person name="Zwiers L.-H."/>
            <person name="Turgeon B."/>
            <person name="Goodwin S."/>
            <person name="Spatafora J."/>
            <person name="Crous P."/>
            <person name="Grigoriev I."/>
        </authorList>
    </citation>
    <scope>NUCLEOTIDE SEQUENCE</scope>
    <source>
        <strain evidence="1">CBS 690.94</strain>
    </source>
</reference>
<dbReference type="Proteomes" id="UP000799764">
    <property type="component" value="Unassembled WGS sequence"/>
</dbReference>
<gene>
    <name evidence="1" type="ORF">P171DRAFT_437881</name>
</gene>
<name>A0A9P4P4Q9_9PLEO</name>
<dbReference type="AlphaFoldDB" id="A0A9P4P4Q9"/>
<comment type="caution">
    <text evidence="1">The sequence shown here is derived from an EMBL/GenBank/DDBJ whole genome shotgun (WGS) entry which is preliminary data.</text>
</comment>
<proteinExistence type="predicted"/>